<feature type="transmembrane region" description="Helical" evidence="5">
    <location>
        <begin position="101"/>
        <end position="123"/>
    </location>
</feature>
<keyword evidence="3 5" id="KW-1133">Transmembrane helix</keyword>
<evidence type="ECO:0000313" key="6">
    <source>
        <dbReference type="EMBL" id="KAL3074199.1"/>
    </source>
</evidence>
<evidence type="ECO:0000256" key="1">
    <source>
        <dbReference type="ARBA" id="ARBA00004141"/>
    </source>
</evidence>
<evidence type="ECO:0000256" key="4">
    <source>
        <dbReference type="ARBA" id="ARBA00023136"/>
    </source>
</evidence>
<dbReference type="PANTHER" id="PTHR11040:SF74">
    <property type="entry name" value="ZINC TRANSPORTER ZIP3"/>
    <property type="match status" value="1"/>
</dbReference>
<keyword evidence="7" id="KW-1185">Reference proteome</keyword>
<dbReference type="Pfam" id="PF02535">
    <property type="entry name" value="Zip"/>
    <property type="match status" value="1"/>
</dbReference>
<evidence type="ECO:0000256" key="3">
    <source>
        <dbReference type="ARBA" id="ARBA00022989"/>
    </source>
</evidence>
<dbReference type="PANTHER" id="PTHR11040">
    <property type="entry name" value="ZINC/IRON TRANSPORTER"/>
    <property type="match status" value="1"/>
</dbReference>
<dbReference type="AlphaFoldDB" id="A0ABD2I2A4"/>
<comment type="caution">
    <text evidence="6">The sequence shown here is derived from an EMBL/GenBank/DDBJ whole genome shotgun (WGS) entry which is preliminary data.</text>
</comment>
<reference evidence="6 7" key="1">
    <citation type="submission" date="2024-10" db="EMBL/GenBank/DDBJ databases">
        <authorList>
            <person name="Kim D."/>
        </authorList>
    </citation>
    <scope>NUCLEOTIDE SEQUENCE [LARGE SCALE GENOMIC DNA]</scope>
    <source>
        <strain evidence="6">Taebaek</strain>
    </source>
</reference>
<dbReference type="GO" id="GO:0016020">
    <property type="term" value="C:membrane"/>
    <property type="evidence" value="ECO:0007669"/>
    <property type="project" value="UniProtKB-SubCell"/>
</dbReference>
<protein>
    <submittedName>
        <fullName evidence="6">Uncharacterized protein</fullName>
    </submittedName>
</protein>
<evidence type="ECO:0000256" key="2">
    <source>
        <dbReference type="ARBA" id="ARBA00022692"/>
    </source>
</evidence>
<dbReference type="Proteomes" id="UP001620645">
    <property type="component" value="Unassembled WGS sequence"/>
</dbReference>
<accession>A0ABD2I2A4</accession>
<dbReference type="EMBL" id="JBICCN010000357">
    <property type="protein sequence ID" value="KAL3074199.1"/>
    <property type="molecule type" value="Genomic_DNA"/>
</dbReference>
<evidence type="ECO:0000256" key="5">
    <source>
        <dbReference type="SAM" id="Phobius"/>
    </source>
</evidence>
<name>A0ABD2I2A4_HETSC</name>
<feature type="transmembrane region" description="Helical" evidence="5">
    <location>
        <begin position="58"/>
        <end position="81"/>
    </location>
</feature>
<feature type="transmembrane region" description="Helical" evidence="5">
    <location>
        <begin position="334"/>
        <end position="353"/>
    </location>
</feature>
<sequence length="366" mass="40521">MQPFLLKVLLSLAMFVLTAVAGISAIFLRLKLAAGVGRQSDESSTVESHRRKSTAWTLTLLSCFAGGVFMGTCFLDIFPHINEHYEHFRDKSQWEIEFPLPQFFICCGFFLVYLLEELILKVFASSEQRKQKQALAKFGANLANVEQLRSAALSVCSKPDCAIGANSANESVNNSLKPCPSCLDMLTHETVINKYLNSSEKSEKVDLLKSFTFAFAISFHSVLEGLAMGFQETPTGITTLFFSLIIHKAIEAFSVGLQLSKSRSNSLVCCLIGAYALMTPLGAIFGDFITTLDMDEIKKEAIIIILESLAGGTFIYVTFLEVLAQERAKEHSHLIQLGAIFLGFLVINALQLYEQLTNSGHHHHHH</sequence>
<dbReference type="GO" id="GO:0006829">
    <property type="term" value="P:zinc ion transport"/>
    <property type="evidence" value="ECO:0007669"/>
    <property type="project" value="UniProtKB-ARBA"/>
</dbReference>
<feature type="transmembrane region" description="Helical" evidence="5">
    <location>
        <begin position="6"/>
        <end position="28"/>
    </location>
</feature>
<organism evidence="6 7">
    <name type="scientific">Heterodera schachtii</name>
    <name type="common">Sugarbeet cyst nematode worm</name>
    <name type="synonym">Tylenchus schachtii</name>
    <dbReference type="NCBI Taxonomy" id="97005"/>
    <lineage>
        <taxon>Eukaryota</taxon>
        <taxon>Metazoa</taxon>
        <taxon>Ecdysozoa</taxon>
        <taxon>Nematoda</taxon>
        <taxon>Chromadorea</taxon>
        <taxon>Rhabditida</taxon>
        <taxon>Tylenchina</taxon>
        <taxon>Tylenchomorpha</taxon>
        <taxon>Tylenchoidea</taxon>
        <taxon>Heteroderidae</taxon>
        <taxon>Heteroderinae</taxon>
        <taxon>Heterodera</taxon>
    </lineage>
</organism>
<dbReference type="InterPro" id="IPR003689">
    <property type="entry name" value="ZIP"/>
</dbReference>
<feature type="transmembrane region" description="Helical" evidence="5">
    <location>
        <begin position="267"/>
        <end position="289"/>
    </location>
</feature>
<keyword evidence="2 5" id="KW-0812">Transmembrane</keyword>
<gene>
    <name evidence="6" type="ORF">niasHS_015029</name>
</gene>
<keyword evidence="4 5" id="KW-0472">Membrane</keyword>
<comment type="subcellular location">
    <subcellularLocation>
        <location evidence="1">Membrane</location>
        <topology evidence="1">Multi-pass membrane protein</topology>
    </subcellularLocation>
</comment>
<feature type="transmembrane region" description="Helical" evidence="5">
    <location>
        <begin position="301"/>
        <end position="322"/>
    </location>
</feature>
<evidence type="ECO:0000313" key="7">
    <source>
        <dbReference type="Proteomes" id="UP001620645"/>
    </source>
</evidence>
<proteinExistence type="predicted"/>